<evidence type="ECO:0000313" key="2">
    <source>
        <dbReference type="Proteomes" id="UP000186955"/>
    </source>
</evidence>
<reference evidence="1 2" key="1">
    <citation type="submission" date="2016-10" db="EMBL/GenBank/DDBJ databases">
        <title>Genome sequence of the ascomycete fungus Penicillium subrubescens.</title>
        <authorList>
            <person name="De Vries R.P."/>
            <person name="Peng M."/>
            <person name="Dilokpimol A."/>
            <person name="Hilden K."/>
            <person name="Makela M.R."/>
            <person name="Grigoriev I."/>
            <person name="Riley R."/>
            <person name="Granchi Z."/>
        </authorList>
    </citation>
    <scope>NUCLEOTIDE SEQUENCE [LARGE SCALE GENOMIC DNA]</scope>
    <source>
        <strain evidence="1 2">CBS 132785</strain>
    </source>
</reference>
<accession>A0A1Q5T9V8</accession>
<protein>
    <submittedName>
        <fullName evidence="1">Uncharacterized protein</fullName>
    </submittedName>
</protein>
<proteinExistence type="predicted"/>
<gene>
    <name evidence="1" type="ORF">PENSUB_10512</name>
</gene>
<evidence type="ECO:0000313" key="1">
    <source>
        <dbReference type="EMBL" id="OKO96958.1"/>
    </source>
</evidence>
<comment type="caution">
    <text evidence="1">The sequence shown here is derived from an EMBL/GenBank/DDBJ whole genome shotgun (WGS) entry which is preliminary data.</text>
</comment>
<name>A0A1Q5T9V8_9EURO</name>
<organism evidence="1 2">
    <name type="scientific">Penicillium subrubescens</name>
    <dbReference type="NCBI Taxonomy" id="1316194"/>
    <lineage>
        <taxon>Eukaryota</taxon>
        <taxon>Fungi</taxon>
        <taxon>Dikarya</taxon>
        <taxon>Ascomycota</taxon>
        <taxon>Pezizomycotina</taxon>
        <taxon>Eurotiomycetes</taxon>
        <taxon>Eurotiomycetidae</taxon>
        <taxon>Eurotiales</taxon>
        <taxon>Aspergillaceae</taxon>
        <taxon>Penicillium</taxon>
    </lineage>
</organism>
<dbReference type="AlphaFoldDB" id="A0A1Q5T9V8"/>
<dbReference type="Proteomes" id="UP000186955">
    <property type="component" value="Unassembled WGS sequence"/>
</dbReference>
<keyword evidence="2" id="KW-1185">Reference proteome</keyword>
<dbReference type="EMBL" id="MNBE01000697">
    <property type="protein sequence ID" value="OKO96958.1"/>
    <property type="molecule type" value="Genomic_DNA"/>
</dbReference>
<sequence>MSSINDKWGCNLFVSQEKLTVMDTKIADESYDLKTLAGGQDTVGQFKYAEVLPQIRPLKNLDAIMSSSILWDVISVRGRTDKVV</sequence>